<dbReference type="InterPro" id="IPR036259">
    <property type="entry name" value="MFS_trans_sf"/>
</dbReference>
<evidence type="ECO:0000256" key="3">
    <source>
        <dbReference type="ARBA" id="ARBA00022692"/>
    </source>
</evidence>
<evidence type="ECO:0000259" key="7">
    <source>
        <dbReference type="PROSITE" id="PS50850"/>
    </source>
</evidence>
<organism evidence="8 9">
    <name type="scientific">Candidatus Enterococcus lowellii</name>
    <dbReference type="NCBI Taxonomy" id="2230877"/>
    <lineage>
        <taxon>Bacteria</taxon>
        <taxon>Bacillati</taxon>
        <taxon>Bacillota</taxon>
        <taxon>Bacilli</taxon>
        <taxon>Lactobacillales</taxon>
        <taxon>Enterococcaceae</taxon>
        <taxon>Enterococcus</taxon>
    </lineage>
</organism>
<evidence type="ECO:0000256" key="4">
    <source>
        <dbReference type="ARBA" id="ARBA00022989"/>
    </source>
</evidence>
<feature type="transmembrane region" description="Helical" evidence="6">
    <location>
        <begin position="175"/>
        <end position="197"/>
    </location>
</feature>
<feature type="domain" description="Major facilitator superfamily (MFS) profile" evidence="7">
    <location>
        <begin position="22"/>
        <end position="441"/>
    </location>
</feature>
<evidence type="ECO:0000313" key="8">
    <source>
        <dbReference type="EMBL" id="WYJ77937.1"/>
    </source>
</evidence>
<dbReference type="Pfam" id="PF00083">
    <property type="entry name" value="Sugar_tr"/>
    <property type="match status" value="1"/>
</dbReference>
<feature type="transmembrane region" description="Helical" evidence="6">
    <location>
        <begin position="417"/>
        <end position="438"/>
    </location>
</feature>
<keyword evidence="5 6" id="KW-0472">Membrane</keyword>
<accession>A0ABZ2SQX9</accession>
<evidence type="ECO:0000313" key="9">
    <source>
        <dbReference type="Proteomes" id="UP000664701"/>
    </source>
</evidence>
<evidence type="ECO:0000256" key="6">
    <source>
        <dbReference type="SAM" id="Phobius"/>
    </source>
</evidence>
<dbReference type="InterPro" id="IPR020846">
    <property type="entry name" value="MFS_dom"/>
</dbReference>
<dbReference type="SUPFAM" id="SSF103473">
    <property type="entry name" value="MFS general substrate transporter"/>
    <property type="match status" value="1"/>
</dbReference>
<keyword evidence="2" id="KW-0813">Transport</keyword>
<feature type="transmembrane region" description="Helical" evidence="6">
    <location>
        <begin position="390"/>
        <end position="411"/>
    </location>
</feature>
<proteinExistence type="predicted"/>
<gene>
    <name evidence="8" type="ORF">DOK78_002577</name>
</gene>
<feature type="transmembrane region" description="Helical" evidence="6">
    <location>
        <begin position="299"/>
        <end position="320"/>
    </location>
</feature>
<evidence type="ECO:0000256" key="5">
    <source>
        <dbReference type="ARBA" id="ARBA00023136"/>
    </source>
</evidence>
<dbReference type="PANTHER" id="PTHR23511:SF34">
    <property type="entry name" value="SYNAPTIC VESICLE GLYCOPROTEIN 2"/>
    <property type="match status" value="1"/>
</dbReference>
<reference evidence="8 9" key="2">
    <citation type="submission" date="2024-03" db="EMBL/GenBank/DDBJ databases">
        <title>The Genome Sequence of Enterococcus sp. DIV2402.</title>
        <authorList>
            <consortium name="The Broad Institute Genomics Platform"/>
            <consortium name="The Broad Institute Microbial Omics Core"/>
            <consortium name="The Broad Institute Genomic Center for Infectious Diseases"/>
            <person name="Earl A."/>
            <person name="Manson A."/>
            <person name="Gilmore M."/>
            <person name="Schwartman J."/>
            <person name="Shea T."/>
            <person name="Abouelleil A."/>
            <person name="Cao P."/>
            <person name="Chapman S."/>
            <person name="Cusick C."/>
            <person name="Young S."/>
            <person name="Neafsey D."/>
            <person name="Nusbaum C."/>
            <person name="Birren B."/>
        </authorList>
    </citation>
    <scope>NUCLEOTIDE SEQUENCE [LARGE SCALE GENOMIC DNA]</scope>
    <source>
        <strain evidence="8 9">DIV2402</strain>
    </source>
</reference>
<evidence type="ECO:0000256" key="1">
    <source>
        <dbReference type="ARBA" id="ARBA00004651"/>
    </source>
</evidence>
<feature type="transmembrane region" description="Helical" evidence="6">
    <location>
        <begin position="20"/>
        <end position="36"/>
    </location>
</feature>
<name>A0ABZ2SQX9_9ENTE</name>
<reference evidence="8 9" key="1">
    <citation type="submission" date="2021-03" db="EMBL/GenBank/DDBJ databases">
        <authorList>
            <person name="Gilmore M.S."/>
            <person name="Schwartzman J."/>
            <person name="Van Tyne D."/>
            <person name="Martin M."/>
            <person name="Earl A.M."/>
            <person name="Manson A.L."/>
            <person name="Straub T."/>
            <person name="Salamzade R."/>
            <person name="Saavedra J."/>
            <person name="Lebreton F."/>
            <person name="Prichula J."/>
            <person name="Schaufler K."/>
            <person name="Gaca A."/>
            <person name="Sgardioli B."/>
            <person name="Wagenaar J."/>
            <person name="Strong T."/>
        </authorList>
    </citation>
    <scope>NUCLEOTIDE SEQUENCE [LARGE SCALE GENOMIC DNA]</scope>
    <source>
        <strain evidence="8 9">DIV2402</strain>
    </source>
</reference>
<dbReference type="Gene3D" id="1.20.1250.20">
    <property type="entry name" value="MFS general substrate transporter like domains"/>
    <property type="match status" value="1"/>
</dbReference>
<dbReference type="CDD" id="cd17316">
    <property type="entry name" value="MFS_SV2_like"/>
    <property type="match status" value="1"/>
</dbReference>
<evidence type="ECO:0000256" key="2">
    <source>
        <dbReference type="ARBA" id="ARBA00022448"/>
    </source>
</evidence>
<sequence>MNEKEIGEKLDQLPISRWHWKIFLLIGFGLQVNGFLNSSGNTILADLVNKGWSNNFYNALFSSGMMVGFFGGSIIGGMLGDNIGRKKAYQISLLTFAIFSLLSSLAFNIYFLIFCRAAMGLGMGAGIVIGYASFTEFIPAKVRGTWSARMSLLGNFSPLLATLISYLIIPNFGWRMIFLISSLASFTMLYLVSKYLIESPRWYAQKGELKKSQEILRNAIQNIEKEQDTQIVFEQQARCPKKENEIKKIPFRLFFKGDLGRRTLVSATVLIAMNISLYTITVWLPTIFVQSGIDISKSLLMTTIMMIGAPLGVFVSSLIIDKFPRKWLGVVLILLLSVLGYIYSLQRTEWRIVLIGGILIFILYIYNSFSSAVYAPELWPTETKMRGSGISNAIGRIVAICMPYLIAWLLTDFGVTAVFLVLGILLSLCALVLSVFGIETRGKSVEEIAIERENSIDSFENDLIEEVN</sequence>
<dbReference type="Proteomes" id="UP000664701">
    <property type="component" value="Chromosome"/>
</dbReference>
<protein>
    <recommendedName>
        <fullName evidence="7">Major facilitator superfamily (MFS) profile domain-containing protein</fullName>
    </recommendedName>
</protein>
<dbReference type="PROSITE" id="PS50850">
    <property type="entry name" value="MFS"/>
    <property type="match status" value="1"/>
</dbReference>
<feature type="transmembrane region" description="Helical" evidence="6">
    <location>
        <begin position="119"/>
        <end position="138"/>
    </location>
</feature>
<feature type="transmembrane region" description="Helical" evidence="6">
    <location>
        <begin position="91"/>
        <end position="113"/>
    </location>
</feature>
<feature type="transmembrane region" description="Helical" evidence="6">
    <location>
        <begin position="350"/>
        <end position="369"/>
    </location>
</feature>
<dbReference type="EMBL" id="CP147251">
    <property type="protein sequence ID" value="WYJ77937.1"/>
    <property type="molecule type" value="Genomic_DNA"/>
</dbReference>
<keyword evidence="3 6" id="KW-0812">Transmembrane</keyword>
<keyword evidence="9" id="KW-1185">Reference proteome</keyword>
<feature type="transmembrane region" description="Helical" evidence="6">
    <location>
        <begin position="150"/>
        <end position="169"/>
    </location>
</feature>
<dbReference type="PANTHER" id="PTHR23511">
    <property type="entry name" value="SYNAPTIC VESICLE GLYCOPROTEIN 2"/>
    <property type="match status" value="1"/>
</dbReference>
<comment type="subcellular location">
    <subcellularLocation>
        <location evidence="1">Cell membrane</location>
        <topology evidence="1">Multi-pass membrane protein</topology>
    </subcellularLocation>
</comment>
<feature type="transmembrane region" description="Helical" evidence="6">
    <location>
        <begin position="264"/>
        <end position="287"/>
    </location>
</feature>
<feature type="transmembrane region" description="Helical" evidence="6">
    <location>
        <begin position="327"/>
        <end position="344"/>
    </location>
</feature>
<keyword evidence="4 6" id="KW-1133">Transmembrane helix</keyword>
<feature type="transmembrane region" description="Helical" evidence="6">
    <location>
        <begin position="56"/>
        <end position="79"/>
    </location>
</feature>
<dbReference type="InterPro" id="IPR005828">
    <property type="entry name" value="MFS_sugar_transport-like"/>
</dbReference>
<dbReference type="RefSeq" id="WP_207871887.1">
    <property type="nucleotide sequence ID" value="NZ_CP147251.1"/>
</dbReference>